<dbReference type="OrthoDB" id="386202at2759"/>
<name>K6VKV3_PLACD</name>
<dbReference type="VEuPathDB" id="PlasmoDB:PCYB_008210"/>
<evidence type="ECO:0000313" key="2">
    <source>
        <dbReference type="Proteomes" id="UP000006319"/>
    </source>
</evidence>
<dbReference type="Proteomes" id="UP000006319">
    <property type="component" value="Unassembled WGS sequence"/>
</dbReference>
<dbReference type="AlphaFoldDB" id="K6VKV3"/>
<keyword evidence="2" id="KW-1185">Reference proteome</keyword>
<dbReference type="PhylomeDB" id="K6VKV3"/>
<accession>K6VKV3</accession>
<sequence length="162" mass="19499">MDNLSCTDDPVKEEYSFYEHIDDYLKYERLCNLDRNYSEYNKKCESIGIELDDMKERSNICKRFHCLIDEIKKSRPKSNNTNKYADLAYLRYWLNYELYNKNANIETKAFHKHMKSKDKTNETLSELDTKLDNIIKEELINMNSLFYLSADYIHIIRTTTKT</sequence>
<evidence type="ECO:0000313" key="1">
    <source>
        <dbReference type="EMBL" id="GAB70072.1"/>
    </source>
</evidence>
<gene>
    <name evidence="1" type="ORF">PCYB_008210</name>
</gene>
<dbReference type="KEGG" id="pcy:PCYB_008210"/>
<organism evidence="1 2">
    <name type="scientific">Plasmodium cynomolgi (strain B)</name>
    <dbReference type="NCBI Taxonomy" id="1120755"/>
    <lineage>
        <taxon>Eukaryota</taxon>
        <taxon>Sar</taxon>
        <taxon>Alveolata</taxon>
        <taxon>Apicomplexa</taxon>
        <taxon>Aconoidasida</taxon>
        <taxon>Haemosporida</taxon>
        <taxon>Plasmodiidae</taxon>
        <taxon>Plasmodium</taxon>
        <taxon>Plasmodium (Plasmodium)</taxon>
    </lineage>
</organism>
<reference evidence="1 2" key="1">
    <citation type="journal article" date="2012" name="Nat. Genet.">
        <title>Plasmodium cynomolgi genome sequences provide insight into Plasmodium vivax and the monkey malaria clade.</title>
        <authorList>
            <person name="Tachibana S."/>
            <person name="Sullivan S.A."/>
            <person name="Kawai S."/>
            <person name="Nakamura S."/>
            <person name="Kim H.R."/>
            <person name="Goto N."/>
            <person name="Arisue N."/>
            <person name="Palacpac N.M.Q."/>
            <person name="Honma H."/>
            <person name="Yagi M."/>
            <person name="Tougan T."/>
            <person name="Katakai Y."/>
            <person name="Kaneko O."/>
            <person name="Mita T."/>
            <person name="Kita K."/>
            <person name="Yasutomi Y."/>
            <person name="Sutton P.L."/>
            <person name="Shakhbatyan R."/>
            <person name="Horii T."/>
            <person name="Yasunaga T."/>
            <person name="Barnwell J.W."/>
            <person name="Escalante A.A."/>
            <person name="Carlton J.M."/>
            <person name="Tanabe K."/>
        </authorList>
    </citation>
    <scope>NUCLEOTIDE SEQUENCE [LARGE SCALE GENOMIC DNA]</scope>
    <source>
        <strain evidence="1 2">B</strain>
    </source>
</reference>
<dbReference type="EMBL" id="DF158716">
    <property type="protein sequence ID" value="GAB70072.1"/>
    <property type="molecule type" value="Genomic_DNA"/>
</dbReference>
<dbReference type="RefSeq" id="XP_004228290.1">
    <property type="nucleotide sequence ID" value="XM_004228242.1"/>
</dbReference>
<evidence type="ECO:0008006" key="3">
    <source>
        <dbReference type="Google" id="ProtNLM"/>
    </source>
</evidence>
<proteinExistence type="predicted"/>
<dbReference type="GeneID" id="14696614"/>
<protein>
    <recommendedName>
        <fullName evidence="3">PIR Superfamily Protein</fullName>
    </recommendedName>
</protein>